<dbReference type="RefSeq" id="WP_200584844.1">
    <property type="nucleotide sequence ID" value="NZ_JAEHFY010000004.1"/>
</dbReference>
<gene>
    <name evidence="1" type="ORF">I5M32_03755</name>
</gene>
<dbReference type="EMBL" id="JAEHFY010000004">
    <property type="protein sequence ID" value="MBK0382065.1"/>
    <property type="molecule type" value="Genomic_DNA"/>
</dbReference>
<sequence>MKNILIISPAYPSAINGLGDYSVMLGKSLKNTHLSIFYAGLPQKETVQLSPYAVINQEQSIFKLVEKNKIDLIFINYSNYGYQKKGIPFWLLAELKKTKNKGLLILTFFHEVYASGKPWQSVFWLKPLQRKIFRQLYLISDFNFCSNDRVLKIIKDETYDKGLKAKNIGIFSNIPEITIDKPWINRKNNAIVFGSLGRRNAVYKNVTALRNLMKSLDLKGIIDIGPGDTIEILENLQLPYEIKNELPATEISIIFKNNKWAIIDYHDSLLGKSGIFAAYASHGLVTINLSIDHENENDFLVKGEDYLVYNDLERDYEQVSLNIFEWYRSRNLKNHTDKIIEIIDSFN</sequence>
<accession>A0ABS1BGT2</accession>
<name>A0ABS1BGT2_9SPHI</name>
<protein>
    <submittedName>
        <fullName evidence="1">Uncharacterized protein</fullName>
    </submittedName>
</protein>
<comment type="caution">
    <text evidence="1">The sequence shown here is derived from an EMBL/GenBank/DDBJ whole genome shotgun (WGS) entry which is preliminary data.</text>
</comment>
<reference evidence="1 2" key="1">
    <citation type="submission" date="2020-12" db="EMBL/GenBank/DDBJ databases">
        <title>Bacterial novel species Pedobacter sp. SD-b isolated from soil.</title>
        <authorList>
            <person name="Jung H.-Y."/>
        </authorList>
    </citation>
    <scope>NUCLEOTIDE SEQUENCE [LARGE SCALE GENOMIC DNA]</scope>
    <source>
        <strain evidence="1 2">SD-b</strain>
    </source>
</reference>
<keyword evidence="2" id="KW-1185">Reference proteome</keyword>
<dbReference type="Proteomes" id="UP000660024">
    <property type="component" value="Unassembled WGS sequence"/>
</dbReference>
<dbReference type="SUPFAM" id="SSF53756">
    <property type="entry name" value="UDP-Glycosyltransferase/glycogen phosphorylase"/>
    <property type="match status" value="1"/>
</dbReference>
<organism evidence="1 2">
    <name type="scientific">Pedobacter segetis</name>
    <dbReference type="NCBI Taxonomy" id="2793069"/>
    <lineage>
        <taxon>Bacteria</taxon>
        <taxon>Pseudomonadati</taxon>
        <taxon>Bacteroidota</taxon>
        <taxon>Sphingobacteriia</taxon>
        <taxon>Sphingobacteriales</taxon>
        <taxon>Sphingobacteriaceae</taxon>
        <taxon>Pedobacter</taxon>
    </lineage>
</organism>
<evidence type="ECO:0000313" key="2">
    <source>
        <dbReference type="Proteomes" id="UP000660024"/>
    </source>
</evidence>
<evidence type="ECO:0000313" key="1">
    <source>
        <dbReference type="EMBL" id="MBK0382065.1"/>
    </source>
</evidence>
<proteinExistence type="predicted"/>